<name>A0A3S0HDW8_STEMA</name>
<dbReference type="InterPro" id="IPR040079">
    <property type="entry name" value="Glutathione_S-Trfase"/>
</dbReference>
<gene>
    <name evidence="4" type="primary">maiA</name>
    <name evidence="4" type="ORF">EKL94_10415</name>
</gene>
<organism evidence="4 5">
    <name type="scientific">Stenotrophomonas maltophilia</name>
    <name type="common">Pseudomonas maltophilia</name>
    <name type="synonym">Xanthomonas maltophilia</name>
    <dbReference type="NCBI Taxonomy" id="40324"/>
    <lineage>
        <taxon>Bacteria</taxon>
        <taxon>Pseudomonadati</taxon>
        <taxon>Pseudomonadota</taxon>
        <taxon>Gammaproteobacteria</taxon>
        <taxon>Lysobacterales</taxon>
        <taxon>Lysobacteraceae</taxon>
        <taxon>Stenotrophomonas</taxon>
        <taxon>Stenotrophomonas maltophilia group</taxon>
    </lineage>
</organism>
<dbReference type="Proteomes" id="UP000271705">
    <property type="component" value="Unassembled WGS sequence"/>
</dbReference>
<dbReference type="InterPro" id="IPR036282">
    <property type="entry name" value="Glutathione-S-Trfase_C_sf"/>
</dbReference>
<dbReference type="CDD" id="cd03042">
    <property type="entry name" value="GST_N_Zeta"/>
    <property type="match status" value="1"/>
</dbReference>
<dbReference type="AlphaFoldDB" id="A0A3S0HDW8"/>
<feature type="domain" description="GST N-terminal" evidence="2">
    <location>
        <begin position="1"/>
        <end position="81"/>
    </location>
</feature>
<evidence type="ECO:0000259" key="3">
    <source>
        <dbReference type="PROSITE" id="PS50405"/>
    </source>
</evidence>
<dbReference type="InterPro" id="IPR004045">
    <property type="entry name" value="Glutathione_S-Trfase_N"/>
</dbReference>
<evidence type="ECO:0000313" key="5">
    <source>
        <dbReference type="Proteomes" id="UP000271705"/>
    </source>
</evidence>
<evidence type="ECO:0000313" key="4">
    <source>
        <dbReference type="EMBL" id="RTQ89197.1"/>
    </source>
</evidence>
<dbReference type="GO" id="GO:0004364">
    <property type="term" value="F:glutathione transferase activity"/>
    <property type="evidence" value="ECO:0007669"/>
    <property type="project" value="TreeGrafter"/>
</dbReference>
<proteinExistence type="inferred from homology"/>
<dbReference type="PANTHER" id="PTHR42673">
    <property type="entry name" value="MALEYLACETOACETATE ISOMERASE"/>
    <property type="match status" value="1"/>
</dbReference>
<dbReference type="GO" id="GO:0006559">
    <property type="term" value="P:L-phenylalanine catabolic process"/>
    <property type="evidence" value="ECO:0007669"/>
    <property type="project" value="TreeGrafter"/>
</dbReference>
<dbReference type="RefSeq" id="WP_126929034.1">
    <property type="nucleotide sequence ID" value="NZ_RXLZ01000026.1"/>
</dbReference>
<dbReference type="Gene3D" id="1.20.1050.10">
    <property type="match status" value="1"/>
</dbReference>
<dbReference type="InterPro" id="IPR034333">
    <property type="entry name" value="GST_Zeta_N"/>
</dbReference>
<keyword evidence="4" id="KW-0413">Isomerase</keyword>
<feature type="domain" description="GST C-terminal" evidence="3">
    <location>
        <begin position="86"/>
        <end position="213"/>
    </location>
</feature>
<dbReference type="CDD" id="cd03191">
    <property type="entry name" value="GST_C_Zeta"/>
    <property type="match status" value="1"/>
</dbReference>
<dbReference type="GO" id="GO:0005737">
    <property type="term" value="C:cytoplasm"/>
    <property type="evidence" value="ECO:0007669"/>
    <property type="project" value="InterPro"/>
</dbReference>
<comment type="similarity">
    <text evidence="1">Belongs to the GST superfamily. Zeta family.</text>
</comment>
<sequence>MILYSFFNSSTSYRVRIALALKGLAHELRTVDIRAGEQYAGPHRTLSPVGGVPVLVTDEGEVITQSLAILDYLDRIAPQVPLYPADPVQRAHVLELALLISCDIHPLNNLRALKYLADPLAVGPEARSAWYAHWIAEGLGAAEVLLQRRGSSTYCFGDSPGAADCCLVPQVANALRMGCDLTPYPRVQQIHATCLSHPAFQAAAPERQPDHRP</sequence>
<dbReference type="GO" id="GO:0016034">
    <property type="term" value="F:maleylacetoacetate isomerase activity"/>
    <property type="evidence" value="ECO:0007669"/>
    <property type="project" value="UniProtKB-EC"/>
</dbReference>
<dbReference type="Gene3D" id="3.40.30.10">
    <property type="entry name" value="Glutaredoxin"/>
    <property type="match status" value="1"/>
</dbReference>
<dbReference type="SUPFAM" id="SSF47616">
    <property type="entry name" value="GST C-terminal domain-like"/>
    <property type="match status" value="1"/>
</dbReference>
<dbReference type="SUPFAM" id="SSF52833">
    <property type="entry name" value="Thioredoxin-like"/>
    <property type="match status" value="1"/>
</dbReference>
<dbReference type="EMBL" id="RXLZ01000026">
    <property type="protein sequence ID" value="RTQ89197.1"/>
    <property type="molecule type" value="Genomic_DNA"/>
</dbReference>
<dbReference type="GO" id="GO:0006749">
    <property type="term" value="P:glutathione metabolic process"/>
    <property type="evidence" value="ECO:0007669"/>
    <property type="project" value="TreeGrafter"/>
</dbReference>
<dbReference type="SFLD" id="SFLDS00019">
    <property type="entry name" value="Glutathione_Transferase_(cytos"/>
    <property type="match status" value="1"/>
</dbReference>
<accession>A0A3S0HDW8</accession>
<reference evidence="4 5" key="1">
    <citation type="submission" date="2018-12" db="EMBL/GenBank/DDBJ databases">
        <authorList>
            <person name="Kartti S."/>
            <person name="Manni A."/>
            <person name="Chemao El Fihri M.W."/>
            <person name="Laamarti M."/>
            <person name="Temsamani L."/>
            <person name="El Jamali J.E."/>
            <person name="Ouadghiri M."/>
            <person name="Ibrahimi A."/>
            <person name="Filati-Maltouf A."/>
        </authorList>
    </citation>
    <scope>NUCLEOTIDE SEQUENCE [LARGE SCALE GENOMIC DNA]</scope>
    <source>
        <strain evidence="4 5">MDMC339</strain>
    </source>
</reference>
<evidence type="ECO:0000259" key="2">
    <source>
        <dbReference type="PROSITE" id="PS50404"/>
    </source>
</evidence>
<dbReference type="InterPro" id="IPR005955">
    <property type="entry name" value="GST_Zeta"/>
</dbReference>
<dbReference type="NCBIfam" id="TIGR01262">
    <property type="entry name" value="maiA"/>
    <property type="match status" value="1"/>
</dbReference>
<dbReference type="PROSITE" id="PS50404">
    <property type="entry name" value="GST_NTER"/>
    <property type="match status" value="1"/>
</dbReference>
<comment type="caution">
    <text evidence="4">The sequence shown here is derived from an EMBL/GenBank/DDBJ whole genome shotgun (WGS) entry which is preliminary data.</text>
</comment>
<evidence type="ECO:0000256" key="1">
    <source>
        <dbReference type="ARBA" id="ARBA00010007"/>
    </source>
</evidence>
<dbReference type="InterPro" id="IPR010987">
    <property type="entry name" value="Glutathione-S-Trfase_C-like"/>
</dbReference>
<dbReference type="Pfam" id="PF13409">
    <property type="entry name" value="GST_N_2"/>
    <property type="match status" value="1"/>
</dbReference>
<dbReference type="InterPro" id="IPR034330">
    <property type="entry name" value="GST_Zeta_C"/>
</dbReference>
<dbReference type="FunFam" id="1.20.1050.10:FF:000017">
    <property type="entry name" value="Maleylacetoacetate isomerase"/>
    <property type="match status" value="1"/>
</dbReference>
<dbReference type="PANTHER" id="PTHR42673:SF4">
    <property type="entry name" value="MALEYLACETOACETATE ISOMERASE"/>
    <property type="match status" value="1"/>
</dbReference>
<dbReference type="EC" id="5.2.1.2" evidence="4"/>
<dbReference type="InterPro" id="IPR036249">
    <property type="entry name" value="Thioredoxin-like_sf"/>
</dbReference>
<protein>
    <submittedName>
        <fullName evidence="4">Maleylacetoacetate isomerase</fullName>
        <ecNumber evidence="4">5.2.1.2</ecNumber>
    </submittedName>
</protein>
<dbReference type="PROSITE" id="PS50405">
    <property type="entry name" value="GST_CTER"/>
    <property type="match status" value="1"/>
</dbReference>
<dbReference type="SFLD" id="SFLDG00358">
    <property type="entry name" value="Main_(cytGST)"/>
    <property type="match status" value="1"/>
</dbReference>